<feature type="signal peptide" evidence="6">
    <location>
        <begin position="1"/>
        <end position="25"/>
    </location>
</feature>
<feature type="region of interest" description="Disordered" evidence="5">
    <location>
        <begin position="335"/>
        <end position="354"/>
    </location>
</feature>
<keyword evidence="3" id="KW-0998">Cell outer membrane</keyword>
<dbReference type="InterPro" id="IPR036737">
    <property type="entry name" value="OmpA-like_sf"/>
</dbReference>
<proteinExistence type="predicted"/>
<evidence type="ECO:0000259" key="7">
    <source>
        <dbReference type="PROSITE" id="PS51123"/>
    </source>
</evidence>
<evidence type="ECO:0000313" key="8">
    <source>
        <dbReference type="EMBL" id="UWZ80536.1"/>
    </source>
</evidence>
<dbReference type="Gene3D" id="3.30.1330.60">
    <property type="entry name" value="OmpA-like domain"/>
    <property type="match status" value="1"/>
</dbReference>
<feature type="chain" id="PRO_5047509010" evidence="6">
    <location>
        <begin position="26"/>
        <end position="500"/>
    </location>
</feature>
<keyword evidence="9" id="KW-1185">Reference proteome</keyword>
<dbReference type="PROSITE" id="PS51123">
    <property type="entry name" value="OMPA_2"/>
    <property type="match status" value="1"/>
</dbReference>
<organism evidence="8 9">
    <name type="scientific">Geoalkalibacter halelectricus</name>
    <dbReference type="NCBI Taxonomy" id="2847045"/>
    <lineage>
        <taxon>Bacteria</taxon>
        <taxon>Pseudomonadati</taxon>
        <taxon>Thermodesulfobacteriota</taxon>
        <taxon>Desulfuromonadia</taxon>
        <taxon>Desulfuromonadales</taxon>
        <taxon>Geoalkalibacteraceae</taxon>
        <taxon>Geoalkalibacter</taxon>
    </lineage>
</organism>
<evidence type="ECO:0000256" key="4">
    <source>
        <dbReference type="PROSITE-ProRule" id="PRU00473"/>
    </source>
</evidence>
<dbReference type="CDD" id="cd07185">
    <property type="entry name" value="OmpA_C-like"/>
    <property type="match status" value="1"/>
</dbReference>
<dbReference type="RefSeq" id="WP_260748892.1">
    <property type="nucleotide sequence ID" value="NZ_CP092109.1"/>
</dbReference>
<comment type="subcellular location">
    <subcellularLocation>
        <location evidence="1">Cell outer membrane</location>
    </subcellularLocation>
</comment>
<dbReference type="InterPro" id="IPR006665">
    <property type="entry name" value="OmpA-like"/>
</dbReference>
<dbReference type="InterPro" id="IPR050330">
    <property type="entry name" value="Bact_OuterMem_StrucFunc"/>
</dbReference>
<keyword evidence="2 4" id="KW-0472">Membrane</keyword>
<dbReference type="PANTHER" id="PTHR30329:SF21">
    <property type="entry name" value="LIPOPROTEIN YIAD-RELATED"/>
    <property type="match status" value="1"/>
</dbReference>
<gene>
    <name evidence="8" type="ORF">L9S41_03835</name>
</gene>
<sequence>MRTTVLLLLVIGILALWLNPAPCHAVPTQFGDTGLLSQPSAETLDAGNLSFGLWLNHSDGDGGSATVAPVALTLGLGSFLEVYGTYPNLLFNDDDLASGRGDLALGFKARVLGKRSSPFKLAMDVQGRRSVADDPGRDGVNSYLGRMIGSYRPERFGVHANIGYQGNDSPRDVHYDNQVLVGGGIEFYPNPRARLIAELGYATEKEKGRGEEGEAMIGLQYFASPHLTLNLGVGVGIADASPDWRILAGMSTTQGIGTYFVPVPRLIQPPDPVSAPAGAAPDTEELPGIRPLSPLLAAQAQPRALTGVELHEMPVAPTASAPDVILTAAERLPQAEGAPVRTRGLSPLAPMTSAPSPVAETIAAPAPDESSQEAIRTYVYRKFRLPEFSFGFDQHSLSDEGRKAVSEIIADLRREGRWFLLRIDGHTDNVGSAQYNERLSLRRAIAMGSYIAGHEGLDPARIFVKGFGQDQPLADNETAEGRSLNRRVEILVLLPKDGMR</sequence>
<evidence type="ECO:0000256" key="2">
    <source>
        <dbReference type="ARBA" id="ARBA00023136"/>
    </source>
</evidence>
<protein>
    <submittedName>
        <fullName evidence="8">OmpA family protein</fullName>
    </submittedName>
</protein>
<dbReference type="SUPFAM" id="SSF103088">
    <property type="entry name" value="OmpA-like"/>
    <property type="match status" value="1"/>
</dbReference>
<dbReference type="Proteomes" id="UP001060414">
    <property type="component" value="Chromosome"/>
</dbReference>
<accession>A0ABY5ZN39</accession>
<name>A0ABY5ZN39_9BACT</name>
<dbReference type="PRINTS" id="PR01021">
    <property type="entry name" value="OMPADOMAIN"/>
</dbReference>
<dbReference type="Pfam" id="PF00691">
    <property type="entry name" value="OmpA"/>
    <property type="match status" value="1"/>
</dbReference>
<evidence type="ECO:0000256" key="3">
    <source>
        <dbReference type="ARBA" id="ARBA00023237"/>
    </source>
</evidence>
<evidence type="ECO:0000256" key="6">
    <source>
        <dbReference type="SAM" id="SignalP"/>
    </source>
</evidence>
<evidence type="ECO:0000256" key="1">
    <source>
        <dbReference type="ARBA" id="ARBA00004442"/>
    </source>
</evidence>
<evidence type="ECO:0000313" key="9">
    <source>
        <dbReference type="Proteomes" id="UP001060414"/>
    </source>
</evidence>
<reference evidence="8" key="1">
    <citation type="journal article" date="2022" name="Environ. Microbiol.">
        <title>Geoalkalibacter halelectricus SAP #1 sp. nov. possessing extracellular electron transfer and mineral#reducing capabilities from a haloalkaline environment.</title>
        <authorList>
            <person name="Yadav S."/>
            <person name="Singh R."/>
            <person name="Sundharam S.S."/>
            <person name="Chaudhary S."/>
            <person name="Krishnamurthi S."/>
            <person name="Patil S.A."/>
        </authorList>
    </citation>
    <scope>NUCLEOTIDE SEQUENCE</scope>
    <source>
        <strain evidence="8">SAP-1</strain>
    </source>
</reference>
<dbReference type="InterPro" id="IPR006664">
    <property type="entry name" value="OMP_bac"/>
</dbReference>
<keyword evidence="6" id="KW-0732">Signal</keyword>
<feature type="domain" description="OmpA-like" evidence="7">
    <location>
        <begin position="381"/>
        <end position="496"/>
    </location>
</feature>
<dbReference type="EMBL" id="CP092109">
    <property type="protein sequence ID" value="UWZ80536.1"/>
    <property type="molecule type" value="Genomic_DNA"/>
</dbReference>
<dbReference type="PANTHER" id="PTHR30329">
    <property type="entry name" value="STATOR ELEMENT OF FLAGELLAR MOTOR COMPLEX"/>
    <property type="match status" value="1"/>
</dbReference>
<evidence type="ECO:0000256" key="5">
    <source>
        <dbReference type="SAM" id="MobiDB-lite"/>
    </source>
</evidence>